<accession>A0A852ZEU5</accession>
<evidence type="ECO:0000313" key="2">
    <source>
        <dbReference type="EMBL" id="NYH91711.1"/>
    </source>
</evidence>
<organism evidence="2 3">
    <name type="scientific">Actinopolymorpha rutila</name>
    <dbReference type="NCBI Taxonomy" id="446787"/>
    <lineage>
        <taxon>Bacteria</taxon>
        <taxon>Bacillati</taxon>
        <taxon>Actinomycetota</taxon>
        <taxon>Actinomycetes</taxon>
        <taxon>Propionibacteriales</taxon>
        <taxon>Actinopolymorphaceae</taxon>
        <taxon>Actinopolymorpha</taxon>
    </lineage>
</organism>
<reference evidence="2 3" key="1">
    <citation type="submission" date="2020-07" db="EMBL/GenBank/DDBJ databases">
        <title>Sequencing the genomes of 1000 actinobacteria strains.</title>
        <authorList>
            <person name="Klenk H.-P."/>
        </authorList>
    </citation>
    <scope>NUCLEOTIDE SEQUENCE [LARGE SCALE GENOMIC DNA]</scope>
    <source>
        <strain evidence="2 3">DSM 18448</strain>
    </source>
</reference>
<evidence type="ECO:0008006" key="4">
    <source>
        <dbReference type="Google" id="ProtNLM"/>
    </source>
</evidence>
<evidence type="ECO:0000256" key="1">
    <source>
        <dbReference type="SAM" id="MobiDB-lite"/>
    </source>
</evidence>
<evidence type="ECO:0000313" key="3">
    <source>
        <dbReference type="Proteomes" id="UP000579605"/>
    </source>
</evidence>
<sequence length="284" mass="29888">MEILILLVVVIGVVAFVSNRRAQTRRREVEAAELAKVRSFAEEDVTKFGEELQRLDTDVAGRELDEATRQDYERALDQYDVAKKAVDTAARPEDIKQITTILEDGKYAVACVRARINREPLPQRRPPCFFNPQHGPSFEDVEWAPAGGAYRTVPVCAADAERVKAGAEPDIRKVSVDGQRVPYWQAGPAYAPWMQGYFAGFATSGLLPAFLMGSMMGGMWGGYGDGGFGDGGFGDGDGDFGGDGGDGGDAGDGGDGGDGGGGGDFGGDGGDFGGGDFGGGDFGF</sequence>
<comment type="caution">
    <text evidence="2">The sequence shown here is derived from an EMBL/GenBank/DDBJ whole genome shotgun (WGS) entry which is preliminary data.</text>
</comment>
<gene>
    <name evidence="2" type="ORF">F4554_004349</name>
</gene>
<feature type="region of interest" description="Disordered" evidence="1">
    <location>
        <begin position="234"/>
        <end position="272"/>
    </location>
</feature>
<protein>
    <recommendedName>
        <fullName evidence="4">DUF1542 domain-containing protein</fullName>
    </recommendedName>
</protein>
<name>A0A852ZEU5_9ACTN</name>
<dbReference type="EMBL" id="JACBZH010000001">
    <property type="protein sequence ID" value="NYH91711.1"/>
    <property type="molecule type" value="Genomic_DNA"/>
</dbReference>
<proteinExistence type="predicted"/>
<keyword evidence="3" id="KW-1185">Reference proteome</keyword>
<dbReference type="AlphaFoldDB" id="A0A852ZEU5"/>
<dbReference type="Proteomes" id="UP000579605">
    <property type="component" value="Unassembled WGS sequence"/>
</dbReference>
<dbReference type="RefSeq" id="WP_179789248.1">
    <property type="nucleotide sequence ID" value="NZ_BAAARR010000001.1"/>
</dbReference>